<dbReference type="GO" id="GO:0016787">
    <property type="term" value="F:hydrolase activity"/>
    <property type="evidence" value="ECO:0007669"/>
    <property type="project" value="UniProtKB-KW"/>
</dbReference>
<dbReference type="Proteomes" id="UP001157440">
    <property type="component" value="Unassembled WGS sequence"/>
</dbReference>
<keyword evidence="4" id="KW-1185">Reference proteome</keyword>
<dbReference type="EMBL" id="BSPL01000023">
    <property type="protein sequence ID" value="GLS72791.1"/>
    <property type="molecule type" value="Genomic_DNA"/>
</dbReference>
<gene>
    <name evidence="3" type="ORF">GCM10007890_48060</name>
</gene>
<dbReference type="RefSeq" id="WP_043075265.1">
    <property type="nucleotide sequence ID" value="NZ_BPQZ01000003.1"/>
</dbReference>
<evidence type="ECO:0000259" key="2">
    <source>
        <dbReference type="Pfam" id="PF12850"/>
    </source>
</evidence>
<dbReference type="Pfam" id="PF12850">
    <property type="entry name" value="Metallophos_2"/>
    <property type="match status" value="1"/>
</dbReference>
<name>A0AA37WTN4_9HYPH</name>
<evidence type="ECO:0000313" key="3">
    <source>
        <dbReference type="EMBL" id="GLS72791.1"/>
    </source>
</evidence>
<reference evidence="4" key="1">
    <citation type="journal article" date="2019" name="Int. J. Syst. Evol. Microbiol.">
        <title>The Global Catalogue of Microorganisms (GCM) 10K type strain sequencing project: providing services to taxonomists for standard genome sequencing and annotation.</title>
        <authorList>
            <consortium name="The Broad Institute Genomics Platform"/>
            <consortium name="The Broad Institute Genome Sequencing Center for Infectious Disease"/>
            <person name="Wu L."/>
            <person name="Ma J."/>
        </authorList>
    </citation>
    <scope>NUCLEOTIDE SEQUENCE [LARGE SCALE GENOMIC DNA]</scope>
    <source>
        <strain evidence="4">NBRC 103632</strain>
    </source>
</reference>
<comment type="caution">
    <text evidence="3">The sequence shown here is derived from an EMBL/GenBank/DDBJ whole genome shotgun (WGS) entry which is preliminary data.</text>
</comment>
<dbReference type="Gene3D" id="3.60.21.10">
    <property type="match status" value="1"/>
</dbReference>
<protein>
    <submittedName>
        <fullName evidence="3">Hydrolase</fullName>
    </submittedName>
</protein>
<dbReference type="InterPro" id="IPR029052">
    <property type="entry name" value="Metallo-depent_PP-like"/>
</dbReference>
<feature type="domain" description="Calcineurin-like phosphoesterase" evidence="2">
    <location>
        <begin position="35"/>
        <end position="143"/>
    </location>
</feature>
<dbReference type="AlphaFoldDB" id="A0AA37WTN4"/>
<keyword evidence="3" id="KW-0378">Hydrolase</keyword>
<evidence type="ECO:0000313" key="4">
    <source>
        <dbReference type="Proteomes" id="UP001157440"/>
    </source>
</evidence>
<comment type="similarity">
    <text evidence="1">Belongs to the metallophosphoesterase superfamily. YfcE family.</text>
</comment>
<dbReference type="InterPro" id="IPR024654">
    <property type="entry name" value="Calcineurin-like_PHP_lpxH"/>
</dbReference>
<proteinExistence type="inferred from homology"/>
<evidence type="ECO:0000256" key="1">
    <source>
        <dbReference type="ARBA" id="ARBA00008950"/>
    </source>
</evidence>
<sequence length="184" mass="20818">MPPRILFSSDHHFAHRATLGDRLGLRRPFDTMEAHDEALIVRWNADVRPGDTVWHLGDFCYRCSEAKAREIFTRLNGARRYLVRGNHDRIGARLPWDGIFDVAHVQVPLPDGSVQGVWCSHYAHRVWPRMHRGDIHLYGHSHGTLPGTAASTDVGVDCFGFRPVTLDEIRIRLAENAANDGRAP</sequence>
<organism evidence="3 4">
    <name type="scientific">Methylobacterium tardum</name>
    <dbReference type="NCBI Taxonomy" id="374432"/>
    <lineage>
        <taxon>Bacteria</taxon>
        <taxon>Pseudomonadati</taxon>
        <taxon>Pseudomonadota</taxon>
        <taxon>Alphaproteobacteria</taxon>
        <taxon>Hyphomicrobiales</taxon>
        <taxon>Methylobacteriaceae</taxon>
        <taxon>Methylobacterium</taxon>
    </lineage>
</organism>
<accession>A0AA37WTN4</accession>
<dbReference type="SUPFAM" id="SSF56300">
    <property type="entry name" value="Metallo-dependent phosphatases"/>
    <property type="match status" value="1"/>
</dbReference>